<evidence type="ECO:0000313" key="3">
    <source>
        <dbReference type="Proteomes" id="UP000815325"/>
    </source>
</evidence>
<dbReference type="Proteomes" id="UP000815325">
    <property type="component" value="Unassembled WGS sequence"/>
</dbReference>
<protein>
    <submittedName>
        <fullName evidence="2">Uncharacterized protein</fullName>
    </submittedName>
</protein>
<evidence type="ECO:0000256" key="1">
    <source>
        <dbReference type="SAM" id="SignalP"/>
    </source>
</evidence>
<comment type="caution">
    <text evidence="2">The sequence shown here is derived from an EMBL/GenBank/DDBJ whole genome shotgun (WGS) entry which is preliminary data.</text>
</comment>
<keyword evidence="3" id="KW-1185">Reference proteome</keyword>
<proteinExistence type="predicted"/>
<feature type="chain" id="PRO_5045788474" evidence="1">
    <location>
        <begin position="23"/>
        <end position="251"/>
    </location>
</feature>
<name>A0ABQ7GLM4_DUNSA</name>
<organism evidence="2 3">
    <name type="scientific">Dunaliella salina</name>
    <name type="common">Green alga</name>
    <name type="synonym">Protococcus salinus</name>
    <dbReference type="NCBI Taxonomy" id="3046"/>
    <lineage>
        <taxon>Eukaryota</taxon>
        <taxon>Viridiplantae</taxon>
        <taxon>Chlorophyta</taxon>
        <taxon>core chlorophytes</taxon>
        <taxon>Chlorophyceae</taxon>
        <taxon>CS clade</taxon>
        <taxon>Chlamydomonadales</taxon>
        <taxon>Dunaliellaceae</taxon>
        <taxon>Dunaliella</taxon>
    </lineage>
</organism>
<reference evidence="2" key="1">
    <citation type="submission" date="2017-08" db="EMBL/GenBank/DDBJ databases">
        <authorList>
            <person name="Polle J.E."/>
            <person name="Barry K."/>
            <person name="Cushman J."/>
            <person name="Schmutz J."/>
            <person name="Tran D."/>
            <person name="Hathwaick L.T."/>
            <person name="Yim W.C."/>
            <person name="Jenkins J."/>
            <person name="Mckie-Krisberg Z.M."/>
            <person name="Prochnik S."/>
            <person name="Lindquist E."/>
            <person name="Dockter R.B."/>
            <person name="Adam C."/>
            <person name="Molina H."/>
            <person name="Bunkerborg J."/>
            <person name="Jin E."/>
            <person name="Buchheim M."/>
            <person name="Magnuson J."/>
        </authorList>
    </citation>
    <scope>NUCLEOTIDE SEQUENCE</scope>
    <source>
        <strain evidence="2">CCAP 19/18</strain>
    </source>
</reference>
<dbReference type="EMBL" id="MU069702">
    <property type="protein sequence ID" value="KAF5835506.1"/>
    <property type="molecule type" value="Genomic_DNA"/>
</dbReference>
<gene>
    <name evidence="2" type="ORF">DUNSADRAFT_7290</name>
</gene>
<keyword evidence="1" id="KW-0732">Signal</keyword>
<accession>A0ABQ7GLM4</accession>
<evidence type="ECO:0000313" key="2">
    <source>
        <dbReference type="EMBL" id="KAF5835506.1"/>
    </source>
</evidence>
<feature type="signal peptide" evidence="1">
    <location>
        <begin position="1"/>
        <end position="22"/>
    </location>
</feature>
<sequence>MPQRAASPTCACLCALQMLRRAANPACACLCACLCCRGQQATHVHARVHICAAEGSEPHTCMIIFLLPRAANPTCTCSCAPECCKGQQTLHVHVYVHCRCRRGQRTPNLHVRMHCRCCRGQRTPHVYDHVGVCAAEGSKSHMYVFMCIAGAAEGGEPHSLEQHSSKLASQLAHLSSLLDRKGAINLQAFGASAFVPLMKSTLSYEVREAQLRALNATPAKVSYKLVTGPLLSVLEAWLLEGDADQQHKFVR</sequence>